<keyword evidence="3" id="KW-1185">Reference proteome</keyword>
<dbReference type="OrthoDB" id="10641559at2759"/>
<feature type="compositionally biased region" description="Basic and acidic residues" evidence="1">
    <location>
        <begin position="30"/>
        <end position="50"/>
    </location>
</feature>
<name>A0A0C2DAQ5_9BILA</name>
<feature type="region of interest" description="Disordered" evidence="1">
    <location>
        <begin position="108"/>
        <end position="212"/>
    </location>
</feature>
<sequence length="275" mass="30079">MGDIISDWESKDEALRKKDEKENAEEEKIEVEKSQEAASLEEKEKIKEEVNVELDPTKQTADVEPQQAAEGEDEEATQKRQQYSDAEGVKAPQKEEEKIWFQTEEIKRRADEGEIGILEKRVERTPDDVPGDVKKQSRTASKSRAVNVGEKPKKEPVKSGMASMNKKLSDQKAPDEQPTPPKNVGSDPKGSGGSGGSGSKGGSGGDQKKDGPSLALLHRHDVLQLSCFCRSPPRACSLTIVELHLLIYANTPSHDLHVPTLPDSCTLSRPASSSS</sequence>
<organism evidence="2 3">
    <name type="scientific">Ancylostoma duodenale</name>
    <dbReference type="NCBI Taxonomy" id="51022"/>
    <lineage>
        <taxon>Eukaryota</taxon>
        <taxon>Metazoa</taxon>
        <taxon>Ecdysozoa</taxon>
        <taxon>Nematoda</taxon>
        <taxon>Chromadorea</taxon>
        <taxon>Rhabditida</taxon>
        <taxon>Rhabditina</taxon>
        <taxon>Rhabditomorpha</taxon>
        <taxon>Strongyloidea</taxon>
        <taxon>Ancylostomatidae</taxon>
        <taxon>Ancylostomatinae</taxon>
        <taxon>Ancylostoma</taxon>
    </lineage>
</organism>
<reference evidence="2 3" key="1">
    <citation type="submission" date="2013-12" db="EMBL/GenBank/DDBJ databases">
        <title>Draft genome of the parsitic nematode Ancylostoma duodenale.</title>
        <authorList>
            <person name="Mitreva M."/>
        </authorList>
    </citation>
    <scope>NUCLEOTIDE SEQUENCE [LARGE SCALE GENOMIC DNA]</scope>
    <source>
        <strain evidence="2 3">Zhejiang</strain>
    </source>
</reference>
<accession>A0A0C2DAQ5</accession>
<feature type="compositionally biased region" description="Basic and acidic residues" evidence="1">
    <location>
        <begin position="108"/>
        <end position="135"/>
    </location>
</feature>
<dbReference type="EMBL" id="KN726950">
    <property type="protein sequence ID" value="KIH66813.1"/>
    <property type="molecule type" value="Genomic_DNA"/>
</dbReference>
<dbReference type="AlphaFoldDB" id="A0A0C2DAQ5"/>
<evidence type="ECO:0000313" key="3">
    <source>
        <dbReference type="Proteomes" id="UP000054047"/>
    </source>
</evidence>
<evidence type="ECO:0000313" key="2">
    <source>
        <dbReference type="EMBL" id="KIH66813.1"/>
    </source>
</evidence>
<protein>
    <submittedName>
        <fullName evidence="2">Uncharacterized protein</fullName>
    </submittedName>
</protein>
<feature type="compositionally biased region" description="Basic and acidic residues" evidence="1">
    <location>
        <begin position="8"/>
        <end position="21"/>
    </location>
</feature>
<gene>
    <name evidence="2" type="ORF">ANCDUO_02857</name>
</gene>
<evidence type="ECO:0000256" key="1">
    <source>
        <dbReference type="SAM" id="MobiDB-lite"/>
    </source>
</evidence>
<proteinExistence type="predicted"/>
<feature type="region of interest" description="Disordered" evidence="1">
    <location>
        <begin position="1"/>
        <end position="96"/>
    </location>
</feature>
<dbReference type="Proteomes" id="UP000054047">
    <property type="component" value="Unassembled WGS sequence"/>
</dbReference>
<feature type="compositionally biased region" description="Gly residues" evidence="1">
    <location>
        <begin position="190"/>
        <end position="205"/>
    </location>
</feature>